<dbReference type="Proteomes" id="UP000580051">
    <property type="component" value="Unassembled WGS sequence"/>
</dbReference>
<evidence type="ECO:0000313" key="2">
    <source>
        <dbReference type="Proteomes" id="UP000580051"/>
    </source>
</evidence>
<proteinExistence type="predicted"/>
<reference evidence="1 2" key="1">
    <citation type="journal article" date="2020" name="Front. Microbiol.">
        <title>Single-cell genomics of novel Actinobacteria with the Wood-Ljungdahl pathway discovered in a serpentinizing system.</title>
        <authorList>
            <person name="Merino N."/>
            <person name="Kawai M."/>
            <person name="Boyd E.S."/>
            <person name="Colman D.R."/>
            <person name="McGlynn S.E."/>
            <person name="Nealson K.H."/>
            <person name="Kurokawa K."/>
            <person name="Hongoh Y."/>
        </authorList>
    </citation>
    <scope>NUCLEOTIDE SEQUENCE [LARGE SCALE GENOMIC DNA]</scope>
    <source>
        <strain evidence="1 2">S06</strain>
    </source>
</reference>
<dbReference type="EMBL" id="BLRV01000384">
    <property type="protein sequence ID" value="GFP22382.1"/>
    <property type="molecule type" value="Genomic_DNA"/>
</dbReference>
<gene>
    <name evidence="1" type="ORF">HKBW3S06_01610</name>
</gene>
<protein>
    <submittedName>
        <fullName evidence="1">Uncharacterized protein</fullName>
    </submittedName>
</protein>
<accession>A0A6V8NPX5</accession>
<comment type="caution">
    <text evidence="1">The sequence shown here is derived from an EMBL/GenBank/DDBJ whole genome shotgun (WGS) entry which is preliminary data.</text>
</comment>
<evidence type="ECO:0000313" key="1">
    <source>
        <dbReference type="EMBL" id="GFP22382.1"/>
    </source>
</evidence>
<organism evidence="1 2">
    <name type="scientific">Candidatus Hakubella thermalkaliphila</name>
    <dbReference type="NCBI Taxonomy" id="2754717"/>
    <lineage>
        <taxon>Bacteria</taxon>
        <taxon>Bacillati</taxon>
        <taxon>Actinomycetota</taxon>
        <taxon>Actinomycetota incertae sedis</taxon>
        <taxon>Candidatus Hakubellales</taxon>
        <taxon>Candidatus Hakubellaceae</taxon>
        <taxon>Candidatus Hakubella</taxon>
    </lineage>
</organism>
<sequence>MKRLEIEPTEVFQRIDGVLKNDSEKNSTDDLIQKIEELLKAAALIAVKGGSRYIMPVDIFAAQKYVKDEKVIKIFNFFQIDLNDLEGAVVFGRFRKHLKKEYIFWQLPKFIGGFA</sequence>
<dbReference type="AlphaFoldDB" id="A0A6V8NPX5"/>
<name>A0A6V8NPX5_9ACTN</name>
<feature type="non-terminal residue" evidence="1">
    <location>
        <position position="115"/>
    </location>
</feature>